<protein>
    <recommendedName>
        <fullName evidence="4">DUF2721 domain-containing protein</fullName>
    </recommendedName>
</protein>
<keyword evidence="1" id="KW-0472">Membrane</keyword>
<dbReference type="EMBL" id="SIXC01000010">
    <property type="protein sequence ID" value="TBH79057.1"/>
    <property type="molecule type" value="Genomic_DNA"/>
</dbReference>
<dbReference type="RefSeq" id="WP_130958087.1">
    <property type="nucleotide sequence ID" value="NZ_JBHSHA010000004.1"/>
</dbReference>
<name>A0A6H3F3W2_9BACT</name>
<feature type="transmembrane region" description="Helical" evidence="1">
    <location>
        <begin position="72"/>
        <end position="95"/>
    </location>
</feature>
<evidence type="ECO:0000313" key="2">
    <source>
        <dbReference type="EMBL" id="TBH79057.1"/>
    </source>
</evidence>
<comment type="caution">
    <text evidence="2">The sequence shown here is derived from an EMBL/GenBank/DDBJ whole genome shotgun (WGS) entry which is preliminary data.</text>
</comment>
<keyword evidence="3" id="KW-1185">Reference proteome</keyword>
<dbReference type="Proteomes" id="UP000292919">
    <property type="component" value="Unassembled WGS sequence"/>
</dbReference>
<sequence>MLIPTSWCDIHYLFKSTLRSTFFSSFLTMGSFTLSLMTMFMFSLKDKLFDDKKYVEDIEKTSKELGQKINRYNSLVMISQLFLFCVFCCFITSLFQVSIGLVDKKAASALCIALALSTIGLALFILIKVWKNLKIWFNILKDQGNQ</sequence>
<organism evidence="2 3">
    <name type="scientific">Desulfovibrio legallii</name>
    <dbReference type="NCBI Taxonomy" id="571438"/>
    <lineage>
        <taxon>Bacteria</taxon>
        <taxon>Pseudomonadati</taxon>
        <taxon>Thermodesulfobacteriota</taxon>
        <taxon>Desulfovibrionia</taxon>
        <taxon>Desulfovibrionales</taxon>
        <taxon>Desulfovibrionaceae</taxon>
        <taxon>Desulfovibrio</taxon>
    </lineage>
</organism>
<dbReference type="AlphaFoldDB" id="A0A6H3F3W2"/>
<evidence type="ECO:0000313" key="3">
    <source>
        <dbReference type="Proteomes" id="UP000292919"/>
    </source>
</evidence>
<gene>
    <name evidence="2" type="ORF">EB812_08620</name>
</gene>
<accession>A0A6H3F3W2</accession>
<proteinExistence type="predicted"/>
<evidence type="ECO:0000256" key="1">
    <source>
        <dbReference type="SAM" id="Phobius"/>
    </source>
</evidence>
<keyword evidence="1" id="KW-1133">Transmembrane helix</keyword>
<keyword evidence="1" id="KW-0812">Transmembrane</keyword>
<feature type="transmembrane region" description="Helical" evidence="1">
    <location>
        <begin position="107"/>
        <end position="127"/>
    </location>
</feature>
<reference evidence="2 3" key="1">
    <citation type="submission" date="2018-12" db="EMBL/GenBank/DDBJ databases">
        <title>First genome draft of Desulfovibrio legallis sp. nov.</title>
        <authorList>
            <person name="Ben Dhia O."/>
            <person name="Najjari A."/>
            <person name="Ferjani R."/>
            <person name="Fhoula I."/>
            <person name="Fardeau M.-L."/>
            <person name="Boudabbous A."/>
            <person name="Ouzari H.I."/>
        </authorList>
    </citation>
    <scope>NUCLEOTIDE SEQUENCE [LARGE SCALE GENOMIC DNA]</scope>
    <source>
        <strain evidence="2 3">H1T</strain>
    </source>
</reference>
<feature type="transmembrane region" description="Helical" evidence="1">
    <location>
        <begin position="22"/>
        <end position="44"/>
    </location>
</feature>
<evidence type="ECO:0008006" key="4">
    <source>
        <dbReference type="Google" id="ProtNLM"/>
    </source>
</evidence>